<feature type="compositionally biased region" description="Acidic residues" evidence="1">
    <location>
        <begin position="119"/>
        <end position="128"/>
    </location>
</feature>
<accession>A0A9W6SGN7</accession>
<dbReference type="AlphaFoldDB" id="A0A9W6SGN7"/>
<organism evidence="2 3">
    <name type="scientific">Actinorhabdospora filicis</name>
    <dbReference type="NCBI Taxonomy" id="1785913"/>
    <lineage>
        <taxon>Bacteria</taxon>
        <taxon>Bacillati</taxon>
        <taxon>Actinomycetota</taxon>
        <taxon>Actinomycetes</taxon>
        <taxon>Micromonosporales</taxon>
        <taxon>Micromonosporaceae</taxon>
        <taxon>Actinorhabdospora</taxon>
    </lineage>
</organism>
<name>A0A9W6SGN7_9ACTN</name>
<evidence type="ECO:0000256" key="1">
    <source>
        <dbReference type="SAM" id="MobiDB-lite"/>
    </source>
</evidence>
<keyword evidence="3" id="KW-1185">Reference proteome</keyword>
<protein>
    <submittedName>
        <fullName evidence="2">Uncharacterized protein</fullName>
    </submittedName>
</protein>
<reference evidence="2" key="1">
    <citation type="submission" date="2023-03" db="EMBL/GenBank/DDBJ databases">
        <title>Actinorhabdospora filicis NBRC 111898.</title>
        <authorList>
            <person name="Ichikawa N."/>
            <person name="Sato H."/>
            <person name="Tonouchi N."/>
        </authorList>
    </citation>
    <scope>NUCLEOTIDE SEQUENCE</scope>
    <source>
        <strain evidence="2">NBRC 111898</strain>
    </source>
</reference>
<evidence type="ECO:0000313" key="3">
    <source>
        <dbReference type="Proteomes" id="UP001165079"/>
    </source>
</evidence>
<proteinExistence type="predicted"/>
<sequence length="242" mass="26411">MWREVVTANQYRPYEPYTYTPQPLTDAEVMAYAAQRRRPPMPTLTTNDMEFYRSVGTFLIEETTSMTTEEFDPVTVEEFRAAAIAEAEKFKAETAQDDAAPTGLPPVTGEPSEAVSAAPEEDSGEDEQNPNREAARYRTRLRDAEARIAELESGNASRAMTDALSEVLPRHGAVTVDDVIAALPEGVTTEAAVSLVKVIGEAHRNPLLTKPVEALHSGAGPVGGPAYYGNVSQASEIERHMW</sequence>
<feature type="region of interest" description="Disordered" evidence="1">
    <location>
        <begin position="91"/>
        <end position="133"/>
    </location>
</feature>
<dbReference type="Proteomes" id="UP001165079">
    <property type="component" value="Unassembled WGS sequence"/>
</dbReference>
<gene>
    <name evidence="2" type="ORF">Afil01_07700</name>
</gene>
<comment type="caution">
    <text evidence="2">The sequence shown here is derived from an EMBL/GenBank/DDBJ whole genome shotgun (WGS) entry which is preliminary data.</text>
</comment>
<dbReference type="EMBL" id="BSTX01000001">
    <property type="protein sequence ID" value="GLZ75963.1"/>
    <property type="molecule type" value="Genomic_DNA"/>
</dbReference>
<evidence type="ECO:0000313" key="2">
    <source>
        <dbReference type="EMBL" id="GLZ75963.1"/>
    </source>
</evidence>